<evidence type="ECO:0000256" key="1">
    <source>
        <dbReference type="SAM" id="MobiDB-lite"/>
    </source>
</evidence>
<feature type="region of interest" description="Disordered" evidence="1">
    <location>
        <begin position="1"/>
        <end position="29"/>
    </location>
</feature>
<reference evidence="2 3" key="1">
    <citation type="journal article" date="2021" name="BMC Genomics">
        <title>Datura genome reveals duplications of psychoactive alkaloid biosynthetic genes and high mutation rate following tissue culture.</title>
        <authorList>
            <person name="Rajewski A."/>
            <person name="Carter-House D."/>
            <person name="Stajich J."/>
            <person name="Litt A."/>
        </authorList>
    </citation>
    <scope>NUCLEOTIDE SEQUENCE [LARGE SCALE GENOMIC DNA]</scope>
    <source>
        <strain evidence="2">AR-01</strain>
    </source>
</reference>
<accession>A0ABS8WWM8</accession>
<keyword evidence="3" id="KW-1185">Reference proteome</keyword>
<evidence type="ECO:0000313" key="3">
    <source>
        <dbReference type="Proteomes" id="UP000823775"/>
    </source>
</evidence>
<protein>
    <submittedName>
        <fullName evidence="2">Uncharacterized protein</fullName>
    </submittedName>
</protein>
<dbReference type="Proteomes" id="UP000823775">
    <property type="component" value="Unassembled WGS sequence"/>
</dbReference>
<name>A0ABS8WWM8_DATST</name>
<organism evidence="2 3">
    <name type="scientific">Datura stramonium</name>
    <name type="common">Jimsonweed</name>
    <name type="synonym">Common thornapple</name>
    <dbReference type="NCBI Taxonomy" id="4076"/>
    <lineage>
        <taxon>Eukaryota</taxon>
        <taxon>Viridiplantae</taxon>
        <taxon>Streptophyta</taxon>
        <taxon>Embryophyta</taxon>
        <taxon>Tracheophyta</taxon>
        <taxon>Spermatophyta</taxon>
        <taxon>Magnoliopsida</taxon>
        <taxon>eudicotyledons</taxon>
        <taxon>Gunneridae</taxon>
        <taxon>Pentapetalae</taxon>
        <taxon>asterids</taxon>
        <taxon>lamiids</taxon>
        <taxon>Solanales</taxon>
        <taxon>Solanaceae</taxon>
        <taxon>Solanoideae</taxon>
        <taxon>Datureae</taxon>
        <taxon>Datura</taxon>
    </lineage>
</organism>
<evidence type="ECO:0000313" key="2">
    <source>
        <dbReference type="EMBL" id="MCE3215961.1"/>
    </source>
</evidence>
<proteinExistence type="predicted"/>
<gene>
    <name evidence="2" type="ORF">HAX54_004212</name>
</gene>
<sequence length="124" mass="14674">ICSMPEPRSSNKKQNSPKKKPTRPEYEQKVQAEFDQERRQWMIERGILNNRVVVYEEREVQMRQVIDDNHMWLQNCYLSMGKAWDQVLGLAIRAVCIHHDHNHQNDRSVGRQAHALVLQLPAVF</sequence>
<comment type="caution">
    <text evidence="2">The sequence shown here is derived from an EMBL/GenBank/DDBJ whole genome shotgun (WGS) entry which is preliminary data.</text>
</comment>
<dbReference type="EMBL" id="JACEIK010011916">
    <property type="protein sequence ID" value="MCE3215961.1"/>
    <property type="molecule type" value="Genomic_DNA"/>
</dbReference>
<feature type="non-terminal residue" evidence="2">
    <location>
        <position position="1"/>
    </location>
</feature>